<dbReference type="Gene3D" id="3.40.190.10">
    <property type="entry name" value="Periplasmic binding protein-like II"/>
    <property type="match status" value="1"/>
</dbReference>
<reference evidence="3" key="1">
    <citation type="submission" date="2018-12" db="EMBL/GenBank/DDBJ databases">
        <authorList>
            <person name="Will S."/>
            <person name="Neumann-Schaal M."/>
            <person name="Henke P."/>
        </authorList>
    </citation>
    <scope>NUCLEOTIDE SEQUENCE</scope>
    <source>
        <strain evidence="3">PCC 7102</strain>
    </source>
</reference>
<dbReference type="SUPFAM" id="SSF53850">
    <property type="entry name" value="Periplasmic binding protein-like II"/>
    <property type="match status" value="1"/>
</dbReference>
<evidence type="ECO:0000259" key="2">
    <source>
        <dbReference type="Pfam" id="PF12849"/>
    </source>
</evidence>
<dbReference type="RefSeq" id="WP_325052289.1">
    <property type="nucleotide sequence ID" value="NZ_RSCL01000052.1"/>
</dbReference>
<evidence type="ECO:0000256" key="1">
    <source>
        <dbReference type="ARBA" id="ARBA00008725"/>
    </source>
</evidence>
<gene>
    <name evidence="3" type="ORF">DSM106972_094560</name>
</gene>
<feature type="domain" description="PBP" evidence="2">
    <location>
        <begin position="14"/>
        <end position="115"/>
    </location>
</feature>
<accession>A0A433UJG2</accession>
<protein>
    <recommendedName>
        <fullName evidence="2">PBP domain-containing protein</fullName>
    </recommendedName>
</protein>
<comment type="similarity">
    <text evidence="1">Belongs to the PstS family.</text>
</comment>
<keyword evidence="4" id="KW-1185">Reference proteome</keyword>
<sequence length="146" mass="16360">MGYGSRRILGSEGSTAQIQQLPGSIGYLEYAFSVQNQIQVATLENKSGRFVEPTINSFTQALNNTTLPDNLRVFITDPVGADSYPIVAYTWLLVYKKYDDPDKAATLKYLLNWSLTEGQRFASPLGYVPLPPRVIRIVREKVNQTL</sequence>
<name>A0A433UJG2_9CYAN</name>
<comment type="caution">
    <text evidence="3">The sequence shown here is derived from an EMBL/GenBank/DDBJ whole genome shotgun (WGS) entry which is preliminary data.</text>
</comment>
<dbReference type="Pfam" id="PF12849">
    <property type="entry name" value="PBP_like_2"/>
    <property type="match status" value="1"/>
</dbReference>
<evidence type="ECO:0000313" key="4">
    <source>
        <dbReference type="Proteomes" id="UP000271624"/>
    </source>
</evidence>
<dbReference type="PANTHER" id="PTHR42996">
    <property type="entry name" value="PHOSPHATE-BINDING PROTEIN PSTS"/>
    <property type="match status" value="1"/>
</dbReference>
<organism evidence="3 4">
    <name type="scientific">Dulcicalothrix desertica PCC 7102</name>
    <dbReference type="NCBI Taxonomy" id="232991"/>
    <lineage>
        <taxon>Bacteria</taxon>
        <taxon>Bacillati</taxon>
        <taxon>Cyanobacteriota</taxon>
        <taxon>Cyanophyceae</taxon>
        <taxon>Nostocales</taxon>
        <taxon>Calotrichaceae</taxon>
        <taxon>Dulcicalothrix</taxon>
    </lineage>
</organism>
<evidence type="ECO:0000313" key="3">
    <source>
        <dbReference type="EMBL" id="RUS93985.1"/>
    </source>
</evidence>
<dbReference type="EMBL" id="RSCL01000052">
    <property type="protein sequence ID" value="RUS93985.1"/>
    <property type="molecule type" value="Genomic_DNA"/>
</dbReference>
<dbReference type="Proteomes" id="UP000271624">
    <property type="component" value="Unassembled WGS sequence"/>
</dbReference>
<dbReference type="InterPro" id="IPR050962">
    <property type="entry name" value="Phosphate-bind_PstS"/>
</dbReference>
<proteinExistence type="inferred from homology"/>
<dbReference type="PANTHER" id="PTHR42996:SF1">
    <property type="entry name" value="PHOSPHATE-BINDING PROTEIN PSTS"/>
    <property type="match status" value="1"/>
</dbReference>
<reference evidence="3" key="2">
    <citation type="journal article" date="2019" name="Genome Biol. Evol.">
        <title>Day and night: Metabolic profiles and evolutionary relationships of six axenic non-marine cyanobacteria.</title>
        <authorList>
            <person name="Will S.E."/>
            <person name="Henke P."/>
            <person name="Boedeker C."/>
            <person name="Huang S."/>
            <person name="Brinkmann H."/>
            <person name="Rohde M."/>
            <person name="Jarek M."/>
            <person name="Friedl T."/>
            <person name="Seufert S."/>
            <person name="Schumacher M."/>
            <person name="Overmann J."/>
            <person name="Neumann-Schaal M."/>
            <person name="Petersen J."/>
        </authorList>
    </citation>
    <scope>NUCLEOTIDE SEQUENCE [LARGE SCALE GENOMIC DNA]</scope>
    <source>
        <strain evidence="3">PCC 7102</strain>
    </source>
</reference>
<dbReference type="InterPro" id="IPR024370">
    <property type="entry name" value="PBP_domain"/>
</dbReference>
<dbReference type="AlphaFoldDB" id="A0A433UJG2"/>